<keyword evidence="1" id="KW-0732">Signal</keyword>
<sequence>MRLMRTLLLSLLLLPLLAGAQSGWIDTQGQPIPNSSSRKAVQDLGASLLLTPDADWQQKWNTPSDTTPHFNEVDHLATGEVLFMLILLSNPGLDAQRHTDVVCNIRIIDPTGNLVQDTTDTPCLQGELSGDPRNVYMAQASLHVEAEADDPPGRWQVQVTVNDRQRGVSIPLSTSFTIGRKRAAATAR</sequence>
<accession>A0A0H2X493</accession>
<evidence type="ECO:0000313" key="2">
    <source>
        <dbReference type="EMBL" id="AAY47866.1"/>
    </source>
</evidence>
<dbReference type="RefSeq" id="WP_011038471.1">
    <property type="nucleotide sequence ID" value="NC_007086.1"/>
</dbReference>
<reference evidence="2 3" key="1">
    <citation type="journal article" date="2005" name="Genome Res.">
        <title>Comparative and functional genomic analyses of the pathogenicity of phytopathogen Xanthomonas campestris pv. campestris.</title>
        <authorList>
            <person name="Qian W."/>
            <person name="Jia Y."/>
            <person name="Ren S.X."/>
            <person name="He Y.Q."/>
            <person name="Feng J.X."/>
            <person name="Lu L.F."/>
            <person name="Sun Q."/>
            <person name="Ying G."/>
            <person name="Tang D.J."/>
            <person name="Tang H."/>
            <person name="Wu W."/>
            <person name="Hao P."/>
            <person name="Wang L."/>
            <person name="Jiang B.L."/>
            <person name="Zeng S."/>
            <person name="Gu W.Y."/>
            <person name="Lu G."/>
            <person name="Rong L."/>
            <person name="Tian Y."/>
            <person name="Yao Z."/>
            <person name="Fu G."/>
            <person name="Chen B."/>
            <person name="Fang R."/>
            <person name="Qiang B."/>
            <person name="Chen Z."/>
            <person name="Zhao G.P."/>
            <person name="Tang J.L."/>
            <person name="He C."/>
        </authorList>
    </citation>
    <scope>NUCLEOTIDE SEQUENCE [LARGE SCALE GENOMIC DNA]</scope>
    <source>
        <strain evidence="2 3">8004</strain>
    </source>
</reference>
<feature type="signal peptide" evidence="1">
    <location>
        <begin position="1"/>
        <end position="20"/>
    </location>
</feature>
<evidence type="ECO:0000256" key="1">
    <source>
        <dbReference type="SAM" id="SignalP"/>
    </source>
</evidence>
<dbReference type="Proteomes" id="UP000000420">
    <property type="component" value="Chromosome"/>
</dbReference>
<protein>
    <recommendedName>
        <fullName evidence="4">Secreted protein</fullName>
    </recommendedName>
</protein>
<dbReference type="KEGG" id="xcb:XC_0791"/>
<name>A0A0H2X493_XANC8</name>
<feature type="chain" id="PRO_5002600778" description="Secreted protein" evidence="1">
    <location>
        <begin position="21"/>
        <end position="188"/>
    </location>
</feature>
<evidence type="ECO:0008006" key="4">
    <source>
        <dbReference type="Google" id="ProtNLM"/>
    </source>
</evidence>
<dbReference type="EMBL" id="CP000050">
    <property type="protein sequence ID" value="AAY47866.1"/>
    <property type="molecule type" value="Genomic_DNA"/>
</dbReference>
<evidence type="ECO:0000313" key="3">
    <source>
        <dbReference type="Proteomes" id="UP000000420"/>
    </source>
</evidence>
<organism evidence="2 3">
    <name type="scientific">Xanthomonas campestris pv. campestris (strain 8004)</name>
    <dbReference type="NCBI Taxonomy" id="314565"/>
    <lineage>
        <taxon>Bacteria</taxon>
        <taxon>Pseudomonadati</taxon>
        <taxon>Pseudomonadota</taxon>
        <taxon>Gammaproteobacteria</taxon>
        <taxon>Lysobacterales</taxon>
        <taxon>Lysobacteraceae</taxon>
        <taxon>Xanthomonas</taxon>
    </lineage>
</organism>
<dbReference type="HOGENOM" id="CLU_1502586_0_0_6"/>
<gene>
    <name evidence="2" type="ordered locus">XC_0791</name>
</gene>
<proteinExistence type="predicted"/>
<dbReference type="AlphaFoldDB" id="A0A0H2X493"/>